<sequence>MGKHIYHRLKRLSRHGSRLARDEAGVALIEFALVLPMMLLVFAIIVEGSRLMIGYQSAIAGVRDATRYLSRIVPVNICTTGGGVAGYTPQLQTIVAQSLTGGSIFPGGVTVQAGGVAPALACVPGSYRVNPAPVVSVTALVDITFPFSGIFTLFGSSFGTTPLTTSVTDRSRVFGS</sequence>
<dbReference type="Proteomes" id="UP000297741">
    <property type="component" value="Unassembled WGS sequence"/>
</dbReference>
<name>A0ABY2KRI0_9RHOB</name>
<accession>A0ABY2KRI0</accession>
<evidence type="ECO:0000259" key="2">
    <source>
        <dbReference type="Pfam" id="PF07811"/>
    </source>
</evidence>
<gene>
    <name evidence="3" type="ORF">EEB11_01945</name>
</gene>
<proteinExistence type="predicted"/>
<organism evidence="3 4">
    <name type="scientific">Pseudotabrizicola sediminis</name>
    <dbReference type="NCBI Taxonomy" id="2486418"/>
    <lineage>
        <taxon>Bacteria</taxon>
        <taxon>Pseudomonadati</taxon>
        <taxon>Pseudomonadota</taxon>
        <taxon>Alphaproteobacteria</taxon>
        <taxon>Rhodobacterales</taxon>
        <taxon>Paracoccaceae</taxon>
        <taxon>Pseudotabrizicola</taxon>
    </lineage>
</organism>
<dbReference type="EMBL" id="RPEM01000001">
    <property type="protein sequence ID" value="TGD45338.1"/>
    <property type="molecule type" value="Genomic_DNA"/>
</dbReference>
<protein>
    <submittedName>
        <fullName evidence="3">Pilus assembly protein</fullName>
    </submittedName>
</protein>
<evidence type="ECO:0000313" key="4">
    <source>
        <dbReference type="Proteomes" id="UP000297741"/>
    </source>
</evidence>
<dbReference type="Pfam" id="PF07811">
    <property type="entry name" value="TadE"/>
    <property type="match status" value="1"/>
</dbReference>
<evidence type="ECO:0000256" key="1">
    <source>
        <dbReference type="SAM" id="Phobius"/>
    </source>
</evidence>
<feature type="transmembrane region" description="Helical" evidence="1">
    <location>
        <begin position="24"/>
        <end position="46"/>
    </location>
</feature>
<comment type="caution">
    <text evidence="3">The sequence shown here is derived from an EMBL/GenBank/DDBJ whole genome shotgun (WGS) entry which is preliminary data.</text>
</comment>
<feature type="domain" description="TadE-like" evidence="2">
    <location>
        <begin position="25"/>
        <end position="67"/>
    </location>
</feature>
<keyword evidence="4" id="KW-1185">Reference proteome</keyword>
<keyword evidence="1" id="KW-0472">Membrane</keyword>
<evidence type="ECO:0000313" key="3">
    <source>
        <dbReference type="EMBL" id="TGD45338.1"/>
    </source>
</evidence>
<keyword evidence="1" id="KW-0812">Transmembrane</keyword>
<dbReference type="InterPro" id="IPR012495">
    <property type="entry name" value="TadE-like_dom"/>
</dbReference>
<keyword evidence="1" id="KW-1133">Transmembrane helix</keyword>
<reference evidence="3 4" key="1">
    <citation type="submission" date="2018-11" db="EMBL/GenBank/DDBJ databases">
        <title>Tabrizicola sp. isolated from sediment of alpine lake.</title>
        <authorList>
            <person name="Liu Z."/>
        </authorList>
    </citation>
    <scope>NUCLEOTIDE SEQUENCE [LARGE SCALE GENOMIC DNA]</scope>
    <source>
        <strain evidence="3 4">DRYC-M-16</strain>
    </source>
</reference>
<dbReference type="RefSeq" id="WP_135428719.1">
    <property type="nucleotide sequence ID" value="NZ_RPEM01000001.1"/>
</dbReference>